<comment type="caution">
    <text evidence="2">The sequence shown here is derived from an EMBL/GenBank/DDBJ whole genome shotgun (WGS) entry which is preliminary data.</text>
</comment>
<organism evidence="2 3">
    <name type="scientific">Owenia fusiformis</name>
    <name type="common">Polychaete worm</name>
    <dbReference type="NCBI Taxonomy" id="6347"/>
    <lineage>
        <taxon>Eukaryota</taxon>
        <taxon>Metazoa</taxon>
        <taxon>Spiralia</taxon>
        <taxon>Lophotrochozoa</taxon>
        <taxon>Annelida</taxon>
        <taxon>Polychaeta</taxon>
        <taxon>Sedentaria</taxon>
        <taxon>Canalipalpata</taxon>
        <taxon>Sabellida</taxon>
        <taxon>Oweniida</taxon>
        <taxon>Oweniidae</taxon>
        <taxon>Owenia</taxon>
    </lineage>
</organism>
<dbReference type="PANTHER" id="PTHR47510">
    <property type="entry name" value="REVERSE TRANSCRIPTASE DOMAIN-CONTAINING PROTEIN"/>
    <property type="match status" value="1"/>
</dbReference>
<feature type="coiled-coil region" evidence="1">
    <location>
        <begin position="86"/>
        <end position="113"/>
    </location>
</feature>
<dbReference type="OrthoDB" id="9390935at2759"/>
<dbReference type="EMBL" id="CAIIXF020000009">
    <property type="protein sequence ID" value="CAH1794845.1"/>
    <property type="molecule type" value="Genomic_DNA"/>
</dbReference>
<evidence type="ECO:0000313" key="3">
    <source>
        <dbReference type="Proteomes" id="UP000749559"/>
    </source>
</evidence>
<dbReference type="Proteomes" id="UP000749559">
    <property type="component" value="Unassembled WGS sequence"/>
</dbReference>
<sequence>KKTWQYKSCNLDNLNNLILNQNWHDIIATGTVNASTQAVTNKLTSIFNDNIPFKTKISKSNDMPWFDNEIKMELNKRDKLYKKFKRNNTEINKTNYKDQVKIVEQKVKLLKDNYENKICDDLQSFSSGSKFYWQAIKKLLGTRFTPSIPTLFSSDLTRVFSTDKDKATELLNHFTSKFHHDFDFDQRDLPTLQMRTNKILTNISTNREEVRTL</sequence>
<feature type="non-terminal residue" evidence="2">
    <location>
        <position position="213"/>
    </location>
</feature>
<accession>A0A8S4PNI6</accession>
<evidence type="ECO:0000256" key="1">
    <source>
        <dbReference type="SAM" id="Coils"/>
    </source>
</evidence>
<evidence type="ECO:0000313" key="2">
    <source>
        <dbReference type="EMBL" id="CAH1794845.1"/>
    </source>
</evidence>
<proteinExistence type="predicted"/>
<gene>
    <name evidence="2" type="ORF">OFUS_LOCUS19473</name>
</gene>
<name>A0A8S4PNI6_OWEFU</name>
<feature type="non-terminal residue" evidence="2">
    <location>
        <position position="1"/>
    </location>
</feature>
<protein>
    <submittedName>
        <fullName evidence="2">Uncharacterized protein</fullName>
    </submittedName>
</protein>
<reference evidence="2" key="1">
    <citation type="submission" date="2022-03" db="EMBL/GenBank/DDBJ databases">
        <authorList>
            <person name="Martin C."/>
        </authorList>
    </citation>
    <scope>NUCLEOTIDE SEQUENCE</scope>
</reference>
<dbReference type="PANTHER" id="PTHR47510:SF3">
    <property type="entry name" value="ENDO_EXONUCLEASE_PHOSPHATASE DOMAIN-CONTAINING PROTEIN"/>
    <property type="match status" value="1"/>
</dbReference>
<keyword evidence="1" id="KW-0175">Coiled coil</keyword>
<dbReference type="AlphaFoldDB" id="A0A8S4PNI6"/>
<keyword evidence="3" id="KW-1185">Reference proteome</keyword>